<feature type="signal peptide" evidence="2">
    <location>
        <begin position="1"/>
        <end position="24"/>
    </location>
</feature>
<accession>A0A1I2LKB5</accession>
<sequence>MKKKLVVGGIVGAVVLGGAFGANAMTNNGNDWNGQTASLSQEEAEKAAKEEVSGLTINKVEKDDDDGRLIYEVEGTTEDGKEADVDVDANTGEVIETDSDDDSDDNQNSADVKITKEEAEQAAKKEGKGKIEEIEVDDGHYEVEMSDGQDEYEIKIDGQTGEVIESEKDQDDD</sequence>
<feature type="region of interest" description="Disordered" evidence="1">
    <location>
        <begin position="73"/>
        <end position="173"/>
    </location>
</feature>
<feature type="domain" description="PepSY" evidence="3">
    <location>
        <begin position="113"/>
        <end position="167"/>
    </location>
</feature>
<evidence type="ECO:0000256" key="1">
    <source>
        <dbReference type="SAM" id="MobiDB-lite"/>
    </source>
</evidence>
<dbReference type="SUPFAM" id="SSF160574">
    <property type="entry name" value="BT0923-like"/>
    <property type="match status" value="1"/>
</dbReference>
<evidence type="ECO:0000256" key="2">
    <source>
        <dbReference type="SAM" id="SignalP"/>
    </source>
</evidence>
<feature type="chain" id="PRO_5011452902" evidence="2">
    <location>
        <begin position="25"/>
        <end position="173"/>
    </location>
</feature>
<evidence type="ECO:0000259" key="3">
    <source>
        <dbReference type="Pfam" id="PF03413"/>
    </source>
</evidence>
<feature type="compositionally biased region" description="Polar residues" evidence="1">
    <location>
        <begin position="26"/>
        <end position="41"/>
    </location>
</feature>
<dbReference type="Gene3D" id="3.10.450.40">
    <property type="match status" value="2"/>
</dbReference>
<evidence type="ECO:0000313" key="5">
    <source>
        <dbReference type="Proteomes" id="UP000198897"/>
    </source>
</evidence>
<dbReference type="RefSeq" id="WP_089751434.1">
    <property type="nucleotide sequence ID" value="NZ_FOOG01000009.1"/>
</dbReference>
<keyword evidence="2" id="KW-0732">Signal</keyword>
<proteinExistence type="predicted"/>
<organism evidence="4 5">
    <name type="scientific">Halobacillus alkaliphilus</name>
    <dbReference type="NCBI Taxonomy" id="396056"/>
    <lineage>
        <taxon>Bacteria</taxon>
        <taxon>Bacillati</taxon>
        <taxon>Bacillota</taxon>
        <taxon>Bacilli</taxon>
        <taxon>Bacillales</taxon>
        <taxon>Bacillaceae</taxon>
        <taxon>Halobacillus</taxon>
    </lineage>
</organism>
<name>A0A1I2LKB5_9BACI</name>
<feature type="compositionally biased region" description="Basic and acidic residues" evidence="1">
    <location>
        <begin position="113"/>
        <end position="143"/>
    </location>
</feature>
<reference evidence="5" key="1">
    <citation type="submission" date="2016-10" db="EMBL/GenBank/DDBJ databases">
        <authorList>
            <person name="Varghese N."/>
            <person name="Submissions S."/>
        </authorList>
    </citation>
    <scope>NUCLEOTIDE SEQUENCE [LARGE SCALE GENOMIC DNA]</scope>
    <source>
        <strain evidence="5">FP5</strain>
    </source>
</reference>
<gene>
    <name evidence="4" type="ORF">SAMN05216353_10974</name>
</gene>
<dbReference type="Proteomes" id="UP000198897">
    <property type="component" value="Unassembled WGS sequence"/>
</dbReference>
<keyword evidence="5" id="KW-1185">Reference proteome</keyword>
<dbReference type="OrthoDB" id="5361545at2"/>
<dbReference type="EMBL" id="FOOG01000009">
    <property type="protein sequence ID" value="SFF79734.1"/>
    <property type="molecule type" value="Genomic_DNA"/>
</dbReference>
<protein>
    <submittedName>
        <fullName evidence="4">Uncharacterized membrane protein YkoI</fullName>
    </submittedName>
</protein>
<dbReference type="Pfam" id="PF03413">
    <property type="entry name" value="PepSY"/>
    <property type="match status" value="2"/>
</dbReference>
<feature type="region of interest" description="Disordered" evidence="1">
    <location>
        <begin position="26"/>
        <end position="51"/>
    </location>
</feature>
<evidence type="ECO:0000313" key="4">
    <source>
        <dbReference type="EMBL" id="SFF79734.1"/>
    </source>
</evidence>
<feature type="domain" description="PepSY" evidence="3">
    <location>
        <begin position="39"/>
        <end position="97"/>
    </location>
</feature>
<dbReference type="InterPro" id="IPR025711">
    <property type="entry name" value="PepSY"/>
</dbReference>
<feature type="compositionally biased region" description="Acidic residues" evidence="1">
    <location>
        <begin position="95"/>
        <end position="105"/>
    </location>
</feature>
<dbReference type="AlphaFoldDB" id="A0A1I2LKB5"/>